<feature type="domain" description="EF-hand" evidence="10">
    <location>
        <begin position="46"/>
        <end position="73"/>
    </location>
</feature>
<dbReference type="InterPro" id="IPR001300">
    <property type="entry name" value="Peptidase_C2_calpain_cat"/>
</dbReference>
<keyword evidence="14" id="KW-1185">Reference proteome</keyword>
<dbReference type="CDD" id="cd00051">
    <property type="entry name" value="EFh"/>
    <property type="match status" value="1"/>
</dbReference>
<evidence type="ECO:0000259" key="10">
    <source>
        <dbReference type="PROSITE" id="PS50222"/>
    </source>
</evidence>
<dbReference type="EMBL" id="CAMXCT030006715">
    <property type="protein sequence ID" value="CAL4806116.1"/>
    <property type="molecule type" value="Genomic_DNA"/>
</dbReference>
<dbReference type="EMBL" id="CAMXCT020006715">
    <property type="protein sequence ID" value="CAL1172179.1"/>
    <property type="molecule type" value="Genomic_DNA"/>
</dbReference>
<feature type="domain" description="EF-hand" evidence="10">
    <location>
        <begin position="6"/>
        <end position="41"/>
    </location>
</feature>
<dbReference type="EMBL" id="CAMXCT010006715">
    <property type="protein sequence ID" value="CAI4018804.1"/>
    <property type="molecule type" value="Genomic_DNA"/>
</dbReference>
<gene>
    <name evidence="11" type="ORF">C1SCF055_LOCUS43343</name>
</gene>
<dbReference type="Pfam" id="PF13499">
    <property type="entry name" value="EF-hand_7"/>
    <property type="match status" value="1"/>
</dbReference>
<feature type="compositionally biased region" description="Basic and acidic residues" evidence="8">
    <location>
        <begin position="557"/>
        <end position="567"/>
    </location>
</feature>
<dbReference type="PRINTS" id="PR00704">
    <property type="entry name" value="CALPAIN"/>
</dbReference>
<feature type="domain" description="Calpain catalytic" evidence="9">
    <location>
        <begin position="163"/>
        <end position="498"/>
    </location>
</feature>
<dbReference type="GO" id="GO:0005509">
    <property type="term" value="F:calcium ion binding"/>
    <property type="evidence" value="ECO:0007669"/>
    <property type="project" value="InterPro"/>
</dbReference>
<evidence type="ECO:0000313" key="12">
    <source>
        <dbReference type="EMBL" id="CAL1172179.1"/>
    </source>
</evidence>
<feature type="active site" evidence="6 7">
    <location>
        <position position="413"/>
    </location>
</feature>
<keyword evidence="3 7" id="KW-0378">Hydrolase</keyword>
<comment type="caution">
    <text evidence="11">The sequence shown here is derived from an EMBL/GenBank/DDBJ whole genome shotgun (WGS) entry which is preliminary data.</text>
</comment>
<dbReference type="Pfam" id="PF00648">
    <property type="entry name" value="Peptidase_C2"/>
    <property type="match status" value="1"/>
</dbReference>
<dbReference type="PROSITE" id="PS50222">
    <property type="entry name" value="EF_HAND_2"/>
    <property type="match status" value="2"/>
</dbReference>
<proteinExistence type="inferred from homology"/>
<dbReference type="SUPFAM" id="SSF46565">
    <property type="entry name" value="Chaperone J-domain"/>
    <property type="match status" value="1"/>
</dbReference>
<sequence>MAAAMNPTQRLQKIFEAYDVNGDGTLSEEEMTQVFEQLGIKGSSFVFKQADKNKDGTIQVHEFISWLTRKDPKCSLSEDVTDGQGSVSATITNTNTKVKKKFYFEFTSCKNIEFSEGKTVCVALEPGEQKTLKLLTVTGEPYHYAYELACRSEYTGVQDDPNAFEDPEFPHDSRSINGHTSEIPADVWVRARMLGDPSESVLFDQIRPQDVKQGQVGDCWLMASIAAVASHPELIKKLFNTKHVTEDGKYSISLYDAGAHEWTSMVIDEFLPCRLQNGKPAPLFAKPLGEELWAVLLEKAFAKFCYSWGKLAGGDSWFALQAMTGFKSYVHWFMRDQRWKKKVLKEDWAHGKTENARGRKINYLVFDVVQDSSQDLNELFDEIHALGTKDHLMTCSMEGANAEAKAKGIVVWHAYSLLEVLEEVLDDGTPIRLMQVRNPWGFKEWTGDWGDSSELWNQNPQLQERLQKKRAGGNDGKAFMSLEDWGKSFNQVSVCPIHRPSIDVTISDAAPTGEEPEGAPRNFVDSDDEAEGNLPELYAQFFPGPPLCRALDTGGHNQEHKTHRAQESPRPVAGQRVKQQQPRGKRCFIGAPHTVEASGMAKMVCGSEHLAEFWNEVEKENPQMGAIFNGYAGFSDQLADVAGAKVTGTRHFFGAPHVQDTHELEKLICGSNKLTEHKDLHEVKQGDLSGMLKGLAGRSLQEDDDRGPRSRSKRNFLGAPHVQDTPLTGILCGSEKMDEYRQNHAEKYCFQKQMFDGHAGLSLQADDGGLGAVRRKRDLGGAPHVADSPDMFELVCGSPTLKEAHAKKMNPALANMFGGCAGLYLQEEDLEDPRWASLDRSKEQRQEKGAVTQFSNLGCSMISRDKSLFDVFCFGICGHMLTKPPREECFDNAFHPIECIVTDRSEMPMLPTLFISHGIGPMPLLLDEQHPFARCLAEIPLRLQLDENRVARIFQDHKGMACMASYHCFVLYVFYVFTCVPLSSAPTLYHGTSLENCEKIRRDGFIPSLKDGKRHTHHGEGIYFTPDKNHALGFAKRAARAAQQSADLCLIAFDFWESIDAISALSSADTSNFDARVDFTKSGSGKEYIFKQQGIEKLAAGKQVSFTQVDNQGRQMAQPTHGSLKINSQLFYDWDGRAHVRSSSAWLSKGEKRFMDETVARHWSSMDLLRDPTFHLFNAVTGAIRASLGCDALNSDCAADVLESAVVDVSSGVGAIAGGAVGSVAGAVGAGYASSALMVATGIVSPFLVPGAIALGGWGGQLLGQSIGANLAASVAQWISQHTLRRFMGFLQELAGWDGQHAAVQELELSWSSRFSCDKISQQRRVLMQKHHPDKCGAERCKEKSLRINAAYDKLSRACSDAAGRHRRAKLEQTATSIHESDALLALDGKPTAKAQVRCILVISAHWETKGELEAGLLSLCIDGFGTSMRCEVTLRRTHGQGLLYDYAGAPRQTYEVHHRFHPPGDAEVSGWVLELLEAAGKSVRHNAGRNLDHGVFVPLLPRPTLMNIPVVQLSLPELSGQRGAEVARHCLEAVLTCDLNILYSQKAQQKSAQDVARITLFFRLIYIDSLRVLTG</sequence>
<dbReference type="PROSITE" id="PS00139">
    <property type="entry name" value="THIOL_PROTEASE_CYS"/>
    <property type="match status" value="1"/>
</dbReference>
<dbReference type="InterPro" id="IPR022684">
    <property type="entry name" value="Calpain_cysteine_protease"/>
</dbReference>
<dbReference type="PROSITE" id="PS00018">
    <property type="entry name" value="EF_HAND_1"/>
    <property type="match status" value="2"/>
</dbReference>
<comment type="similarity">
    <text evidence="1">Belongs to the peptidase C2 family.</text>
</comment>
<dbReference type="InterPro" id="IPR000169">
    <property type="entry name" value="Pept_cys_AS"/>
</dbReference>
<dbReference type="PROSITE" id="PS50203">
    <property type="entry name" value="CALPAIN_CAT"/>
    <property type="match status" value="1"/>
</dbReference>
<name>A0A9P1M442_9DINO</name>
<dbReference type="InterPro" id="IPR036869">
    <property type="entry name" value="J_dom_sf"/>
</dbReference>
<evidence type="ECO:0000259" key="9">
    <source>
        <dbReference type="PROSITE" id="PS50203"/>
    </source>
</evidence>
<evidence type="ECO:0000313" key="14">
    <source>
        <dbReference type="Proteomes" id="UP001152797"/>
    </source>
</evidence>
<evidence type="ECO:0000313" key="11">
    <source>
        <dbReference type="EMBL" id="CAI4018804.1"/>
    </source>
</evidence>
<reference evidence="11" key="1">
    <citation type="submission" date="2022-10" db="EMBL/GenBank/DDBJ databases">
        <authorList>
            <person name="Chen Y."/>
            <person name="Dougan E. K."/>
            <person name="Chan C."/>
            <person name="Rhodes N."/>
            <person name="Thang M."/>
        </authorList>
    </citation>
    <scope>NUCLEOTIDE SEQUENCE</scope>
</reference>
<feature type="active site" evidence="6 7">
    <location>
        <position position="219"/>
    </location>
</feature>
<evidence type="ECO:0000256" key="8">
    <source>
        <dbReference type="SAM" id="MobiDB-lite"/>
    </source>
</evidence>
<dbReference type="SMART" id="SM00230">
    <property type="entry name" value="CysPc"/>
    <property type="match status" value="1"/>
</dbReference>
<evidence type="ECO:0000256" key="4">
    <source>
        <dbReference type="ARBA" id="ARBA00022807"/>
    </source>
</evidence>
<dbReference type="PANTHER" id="PTHR10183">
    <property type="entry name" value="CALPAIN"/>
    <property type="match status" value="1"/>
</dbReference>
<dbReference type="InterPro" id="IPR011992">
    <property type="entry name" value="EF-hand-dom_pair"/>
</dbReference>
<dbReference type="SUPFAM" id="SSF56399">
    <property type="entry name" value="ADP-ribosylation"/>
    <property type="match status" value="1"/>
</dbReference>
<feature type="region of interest" description="Disordered" evidence="8">
    <location>
        <begin position="553"/>
        <end position="583"/>
    </location>
</feature>
<feature type="active site" evidence="6 7">
    <location>
        <position position="438"/>
    </location>
</feature>
<evidence type="ECO:0000256" key="3">
    <source>
        <dbReference type="ARBA" id="ARBA00022801"/>
    </source>
</evidence>
<keyword evidence="5" id="KW-0106">Calcium</keyword>
<dbReference type="InterPro" id="IPR018247">
    <property type="entry name" value="EF_Hand_1_Ca_BS"/>
</dbReference>
<dbReference type="Proteomes" id="UP001152797">
    <property type="component" value="Unassembled WGS sequence"/>
</dbReference>
<dbReference type="SUPFAM" id="SSF54001">
    <property type="entry name" value="Cysteine proteinases"/>
    <property type="match status" value="1"/>
</dbReference>
<dbReference type="GO" id="GO:0006508">
    <property type="term" value="P:proteolysis"/>
    <property type="evidence" value="ECO:0007669"/>
    <property type="project" value="UniProtKB-KW"/>
</dbReference>
<evidence type="ECO:0000256" key="6">
    <source>
        <dbReference type="PIRSR" id="PIRSR622684-1"/>
    </source>
</evidence>
<dbReference type="Gene3D" id="1.10.287.110">
    <property type="entry name" value="DnaJ domain"/>
    <property type="match status" value="1"/>
</dbReference>
<evidence type="ECO:0000256" key="2">
    <source>
        <dbReference type="ARBA" id="ARBA00022670"/>
    </source>
</evidence>
<evidence type="ECO:0000256" key="5">
    <source>
        <dbReference type="ARBA" id="ARBA00022837"/>
    </source>
</evidence>
<keyword evidence="2 7" id="KW-0645">Protease</keyword>
<dbReference type="InterPro" id="IPR002048">
    <property type="entry name" value="EF_hand_dom"/>
</dbReference>
<dbReference type="Gene3D" id="3.90.175.10">
    <property type="entry name" value="Diphtheria Toxin, domain 1"/>
    <property type="match status" value="1"/>
</dbReference>
<protein>
    <submittedName>
        <fullName evidence="13">Calpain-8 (New calpain 2) (NCL-2 ) (Stomach-specific M-type calpain)</fullName>
    </submittedName>
</protein>
<dbReference type="SMART" id="SM00054">
    <property type="entry name" value="EFh"/>
    <property type="match status" value="2"/>
</dbReference>
<dbReference type="SUPFAM" id="SSF53213">
    <property type="entry name" value="LigB-like"/>
    <property type="match status" value="1"/>
</dbReference>
<dbReference type="Gene3D" id="1.10.238.10">
    <property type="entry name" value="EF-hand"/>
    <property type="match status" value="1"/>
</dbReference>
<dbReference type="CDD" id="cd06257">
    <property type="entry name" value="DnaJ"/>
    <property type="match status" value="1"/>
</dbReference>
<evidence type="ECO:0000256" key="7">
    <source>
        <dbReference type="PROSITE-ProRule" id="PRU00239"/>
    </source>
</evidence>
<evidence type="ECO:0000313" key="13">
    <source>
        <dbReference type="EMBL" id="CAL4806116.1"/>
    </source>
</evidence>
<dbReference type="OrthoDB" id="7396853at2759"/>
<organism evidence="11">
    <name type="scientific">Cladocopium goreaui</name>
    <dbReference type="NCBI Taxonomy" id="2562237"/>
    <lineage>
        <taxon>Eukaryota</taxon>
        <taxon>Sar</taxon>
        <taxon>Alveolata</taxon>
        <taxon>Dinophyceae</taxon>
        <taxon>Suessiales</taxon>
        <taxon>Symbiodiniaceae</taxon>
        <taxon>Cladocopium</taxon>
    </lineage>
</organism>
<reference evidence="12" key="2">
    <citation type="submission" date="2024-04" db="EMBL/GenBank/DDBJ databases">
        <authorList>
            <person name="Chen Y."/>
            <person name="Shah S."/>
            <person name="Dougan E. K."/>
            <person name="Thang M."/>
            <person name="Chan C."/>
        </authorList>
    </citation>
    <scope>NUCLEOTIDE SEQUENCE [LARGE SCALE GENOMIC DNA]</scope>
</reference>
<dbReference type="Gene3D" id="3.40.830.10">
    <property type="entry name" value="LigB-like"/>
    <property type="match status" value="1"/>
</dbReference>
<evidence type="ECO:0000256" key="1">
    <source>
        <dbReference type="ARBA" id="ARBA00007623"/>
    </source>
</evidence>
<dbReference type="PANTHER" id="PTHR10183:SF379">
    <property type="entry name" value="CALPAIN-5"/>
    <property type="match status" value="1"/>
</dbReference>
<dbReference type="Gene3D" id="3.90.70.10">
    <property type="entry name" value="Cysteine proteinases"/>
    <property type="match status" value="1"/>
</dbReference>
<dbReference type="InterPro" id="IPR001623">
    <property type="entry name" value="DnaJ_domain"/>
</dbReference>
<accession>A0A9P1M442</accession>
<feature type="region of interest" description="Disordered" evidence="8">
    <location>
        <begin position="697"/>
        <end position="719"/>
    </location>
</feature>
<dbReference type="InterPro" id="IPR038765">
    <property type="entry name" value="Papain-like_cys_pep_sf"/>
</dbReference>
<keyword evidence="4 7" id="KW-0788">Thiol protease</keyword>
<dbReference type="GO" id="GO:0004198">
    <property type="term" value="F:calcium-dependent cysteine-type endopeptidase activity"/>
    <property type="evidence" value="ECO:0007669"/>
    <property type="project" value="InterPro"/>
</dbReference>
<dbReference type="SUPFAM" id="SSF47473">
    <property type="entry name" value="EF-hand"/>
    <property type="match status" value="1"/>
</dbReference>